<accession>A0A6J7ENH6</accession>
<dbReference type="AlphaFoldDB" id="A0A6J7ENH6"/>
<evidence type="ECO:0000313" key="1">
    <source>
        <dbReference type="EMBL" id="CAB4882775.1"/>
    </source>
</evidence>
<name>A0A6J7ENH6_9ZZZZ</name>
<proteinExistence type="predicted"/>
<sequence>MLTRKTLSQASSPVVKIESSSGGEIPALLNAISIRPYVSKATLYIFSTSAALVTSAFTKIPPVAFAAASPDSAFISTATTFAPSLAKRFAVARPIPLPAPVITATRPSRR</sequence>
<reference evidence="1" key="1">
    <citation type="submission" date="2020-05" db="EMBL/GenBank/DDBJ databases">
        <authorList>
            <person name="Chiriac C."/>
            <person name="Salcher M."/>
            <person name="Ghai R."/>
            <person name="Kavagutti S V."/>
        </authorList>
    </citation>
    <scope>NUCLEOTIDE SEQUENCE</scope>
</reference>
<organism evidence="1">
    <name type="scientific">freshwater metagenome</name>
    <dbReference type="NCBI Taxonomy" id="449393"/>
    <lineage>
        <taxon>unclassified sequences</taxon>
        <taxon>metagenomes</taxon>
        <taxon>ecological metagenomes</taxon>
    </lineage>
</organism>
<gene>
    <name evidence="1" type="ORF">UFOPK3480_00575</name>
</gene>
<dbReference type="EMBL" id="CAFBLY010000036">
    <property type="protein sequence ID" value="CAB4882775.1"/>
    <property type="molecule type" value="Genomic_DNA"/>
</dbReference>
<protein>
    <submittedName>
        <fullName evidence="1">Unannotated protein</fullName>
    </submittedName>
</protein>